<dbReference type="Pfam" id="PF11981">
    <property type="entry name" value="DUF3482"/>
    <property type="match status" value="1"/>
</dbReference>
<dbReference type="EMBL" id="PDHS01000145">
    <property type="protein sequence ID" value="MQM30235.1"/>
    <property type="molecule type" value="Genomic_DNA"/>
</dbReference>
<name>A0A6A7RS18_9PROT</name>
<reference evidence="2 3" key="1">
    <citation type="submission" date="2017-09" db="EMBL/GenBank/DDBJ databases">
        <title>Metagenomic Analysis Reveals Denitrifying Candidatus Accumulibacter and Flanking Population as a Source of N2O.</title>
        <authorList>
            <person name="Gao H."/>
            <person name="Mao Y."/>
            <person name="Zhao X."/>
            <person name="Liu W.-T."/>
            <person name="Zhang T."/>
            <person name="Wells G."/>
        </authorList>
    </citation>
    <scope>NUCLEOTIDE SEQUENCE [LARGE SCALE GENOMIC DNA]</scope>
    <source>
        <strain evidence="2">CANDO_2_IC</strain>
    </source>
</reference>
<evidence type="ECO:0008006" key="4">
    <source>
        <dbReference type="Google" id="ProtNLM"/>
    </source>
</evidence>
<feature type="transmembrane region" description="Helical" evidence="1">
    <location>
        <begin position="52"/>
        <end position="78"/>
    </location>
</feature>
<accession>A0A6A7RS18</accession>
<organism evidence="2 3">
    <name type="scientific">Candidatus Accumulibacter phosphatis</name>
    <dbReference type="NCBI Taxonomy" id="327160"/>
    <lineage>
        <taxon>Bacteria</taxon>
        <taxon>Pseudomonadati</taxon>
        <taxon>Pseudomonadota</taxon>
        <taxon>Betaproteobacteria</taxon>
        <taxon>Candidatus Accumulibacter</taxon>
    </lineage>
</organism>
<keyword evidence="1" id="KW-0812">Transmembrane</keyword>
<keyword evidence="1" id="KW-1133">Transmembrane helix</keyword>
<proteinExistence type="predicted"/>
<keyword evidence="1" id="KW-0472">Membrane</keyword>
<comment type="caution">
    <text evidence="2">The sequence shown here is derived from an EMBL/GenBank/DDBJ whole genome shotgun (WGS) entry which is preliminary data.</text>
</comment>
<evidence type="ECO:0000313" key="3">
    <source>
        <dbReference type="Proteomes" id="UP000342300"/>
    </source>
</evidence>
<evidence type="ECO:0000256" key="1">
    <source>
        <dbReference type="SAM" id="Phobius"/>
    </source>
</evidence>
<sequence length="205" mass="21387">MIAIHELEGHASDELLRRIALTVSVEAPVNERKAALMSGALSGALTGLGVDIAHAGLTLGAGVITGAVVGALGGAGIARGVNMARGRRGTTLRWDDSFLCELVVSSLLRYLAVAHYGRGRGQWRETEYPAFWPPLVSRAVATARTALVATWSGREGSRERAVAGDGVAPGGLATSTVAIAARPLITEIARQLLDELYPGQPGRRS</sequence>
<dbReference type="InterPro" id="IPR021871">
    <property type="entry name" value="DUF3482"/>
</dbReference>
<protein>
    <recommendedName>
        <fullName evidence="4">DUF3482 domain-containing protein</fullName>
    </recommendedName>
</protein>
<dbReference type="Proteomes" id="UP000342300">
    <property type="component" value="Unassembled WGS sequence"/>
</dbReference>
<gene>
    <name evidence="2" type="ORF">CRU78_06710</name>
</gene>
<dbReference type="AlphaFoldDB" id="A0A6A7RS18"/>
<evidence type="ECO:0000313" key="2">
    <source>
        <dbReference type="EMBL" id="MQM30235.1"/>
    </source>
</evidence>